<feature type="transmembrane region" description="Helical" evidence="1">
    <location>
        <begin position="110"/>
        <end position="129"/>
    </location>
</feature>
<evidence type="ECO:0000313" key="2">
    <source>
        <dbReference type="EMBL" id="UGS28370.1"/>
    </source>
</evidence>
<accession>A0ABY3RZ22</accession>
<name>A0ABY3RZ22_9MICO</name>
<dbReference type="EMBL" id="CP082781">
    <property type="protein sequence ID" value="UGS28370.1"/>
    <property type="molecule type" value="Genomic_DNA"/>
</dbReference>
<gene>
    <name evidence="2" type="ORF">K8F61_09540</name>
</gene>
<keyword evidence="1" id="KW-0472">Membrane</keyword>
<feature type="transmembrane region" description="Helical" evidence="1">
    <location>
        <begin position="53"/>
        <end position="79"/>
    </location>
</feature>
<organism evidence="2 3">
    <name type="scientific">Microbacterium resistens</name>
    <dbReference type="NCBI Taxonomy" id="156977"/>
    <lineage>
        <taxon>Bacteria</taxon>
        <taxon>Bacillati</taxon>
        <taxon>Actinomycetota</taxon>
        <taxon>Actinomycetes</taxon>
        <taxon>Micrococcales</taxon>
        <taxon>Microbacteriaceae</taxon>
        <taxon>Microbacterium</taxon>
    </lineage>
</organism>
<keyword evidence="1" id="KW-1133">Transmembrane helix</keyword>
<evidence type="ECO:0000256" key="1">
    <source>
        <dbReference type="SAM" id="Phobius"/>
    </source>
</evidence>
<reference evidence="2 3" key="1">
    <citation type="submission" date="2023-01" db="EMBL/GenBank/DDBJ databases">
        <title>Characterization of estradiol degrading bacteria Microbacterium sp. MZT7 and reveal degrading genes through genome analysis.</title>
        <authorList>
            <person name="Hao P."/>
            <person name="Gao Y."/>
        </authorList>
    </citation>
    <scope>NUCLEOTIDE SEQUENCE [LARGE SCALE GENOMIC DNA]</scope>
    <source>
        <strain evidence="2 3">MZT7</strain>
    </source>
</reference>
<keyword evidence="3" id="KW-1185">Reference proteome</keyword>
<dbReference type="Proteomes" id="UP001199642">
    <property type="component" value="Chromosome"/>
</dbReference>
<evidence type="ECO:0000313" key="3">
    <source>
        <dbReference type="Proteomes" id="UP001199642"/>
    </source>
</evidence>
<sequence>MSSTVPRSPARPLTVTVGFWLLLLGLVYEAVLQIIAILEFPAALAANSDAEAAAAFTTIFVVAEVFTGLVILLELIFLFPMLRGKNWARILVTILEVLSLWGVVRDPDVVAVIAGVISVVALVLLWLPASNTYFRKQR</sequence>
<protein>
    <submittedName>
        <fullName evidence="2">Uncharacterized protein</fullName>
    </submittedName>
</protein>
<feature type="transmembrane region" description="Helical" evidence="1">
    <location>
        <begin position="86"/>
        <end position="104"/>
    </location>
</feature>
<proteinExistence type="predicted"/>
<dbReference type="RefSeq" id="WP_231821483.1">
    <property type="nucleotide sequence ID" value="NZ_CP082781.1"/>
</dbReference>
<keyword evidence="1" id="KW-0812">Transmembrane</keyword>